<reference evidence="2" key="1">
    <citation type="journal article" date="2019" name="Int. J. Syst. Evol. Microbiol.">
        <title>The Global Catalogue of Microorganisms (GCM) 10K type strain sequencing project: providing services to taxonomists for standard genome sequencing and annotation.</title>
        <authorList>
            <consortium name="The Broad Institute Genomics Platform"/>
            <consortium name="The Broad Institute Genome Sequencing Center for Infectious Disease"/>
            <person name="Wu L."/>
            <person name="Ma J."/>
        </authorList>
    </citation>
    <scope>NUCLEOTIDE SEQUENCE [LARGE SCALE GENOMIC DNA]</scope>
    <source>
        <strain evidence="2">JCM 13250</strain>
    </source>
</reference>
<dbReference type="EMBL" id="BAAALT010000127">
    <property type="protein sequence ID" value="GAA1814515.1"/>
    <property type="molecule type" value="Genomic_DNA"/>
</dbReference>
<accession>A0ABP4YFM9</accession>
<comment type="caution">
    <text evidence="1">The sequence shown here is derived from an EMBL/GenBank/DDBJ whole genome shotgun (WGS) entry which is preliminary data.</text>
</comment>
<dbReference type="RefSeq" id="WP_344134147.1">
    <property type="nucleotide sequence ID" value="NZ_BAAALT010000127.1"/>
</dbReference>
<protein>
    <submittedName>
        <fullName evidence="1">Uncharacterized protein</fullName>
    </submittedName>
</protein>
<evidence type="ECO:0000313" key="1">
    <source>
        <dbReference type="EMBL" id="GAA1814515.1"/>
    </source>
</evidence>
<sequence length="85" mass="9543">MSKLPDDLLEYGRRLLARAEDLAARHGLDPLNLVVPDRIPTLDEIVAGVEPPTTWSVEHRVDVAHSAGRWCVFWAERGHLLDVHA</sequence>
<dbReference type="Proteomes" id="UP001500218">
    <property type="component" value="Unassembled WGS sequence"/>
</dbReference>
<evidence type="ECO:0000313" key="2">
    <source>
        <dbReference type="Proteomes" id="UP001500218"/>
    </source>
</evidence>
<name>A0ABP4YFM9_9ACTN</name>
<keyword evidence="2" id="KW-1185">Reference proteome</keyword>
<organism evidence="1 2">
    <name type="scientific">Luedemannella flava</name>
    <dbReference type="NCBI Taxonomy" id="349316"/>
    <lineage>
        <taxon>Bacteria</taxon>
        <taxon>Bacillati</taxon>
        <taxon>Actinomycetota</taxon>
        <taxon>Actinomycetes</taxon>
        <taxon>Micromonosporales</taxon>
        <taxon>Micromonosporaceae</taxon>
        <taxon>Luedemannella</taxon>
    </lineage>
</organism>
<proteinExistence type="predicted"/>
<gene>
    <name evidence="1" type="ORF">GCM10009682_39490</name>
</gene>